<evidence type="ECO:0000313" key="3">
    <source>
        <dbReference type="Proteomes" id="UP001597244"/>
    </source>
</evidence>
<protein>
    <submittedName>
        <fullName evidence="2">Folate family ECF transporter S component</fullName>
    </submittedName>
</protein>
<dbReference type="NCBIfam" id="TIGR04518">
    <property type="entry name" value="ECF_S_folT_fam"/>
    <property type="match status" value="1"/>
</dbReference>
<dbReference type="Proteomes" id="UP001597244">
    <property type="component" value="Unassembled WGS sequence"/>
</dbReference>
<dbReference type="Pfam" id="PF12822">
    <property type="entry name" value="ECF_trnsprt"/>
    <property type="match status" value="1"/>
</dbReference>
<dbReference type="RefSeq" id="WP_125577648.1">
    <property type="nucleotide sequence ID" value="NZ_JBHTOF010000102.1"/>
</dbReference>
<keyword evidence="3" id="KW-1185">Reference proteome</keyword>
<keyword evidence="1" id="KW-0812">Transmembrane</keyword>
<keyword evidence="1" id="KW-1133">Transmembrane helix</keyword>
<feature type="transmembrane region" description="Helical" evidence="1">
    <location>
        <begin position="110"/>
        <end position="134"/>
    </location>
</feature>
<proteinExistence type="predicted"/>
<evidence type="ECO:0000256" key="1">
    <source>
        <dbReference type="SAM" id="Phobius"/>
    </source>
</evidence>
<gene>
    <name evidence="2" type="ORF">ACFQ4L_10190</name>
</gene>
<feature type="transmembrane region" description="Helical" evidence="1">
    <location>
        <begin position="39"/>
        <end position="58"/>
    </location>
</feature>
<feature type="transmembrane region" description="Helical" evidence="1">
    <location>
        <begin position="6"/>
        <end position="27"/>
    </location>
</feature>
<dbReference type="InterPro" id="IPR024529">
    <property type="entry name" value="ECF_trnsprt_substrate-spec"/>
</dbReference>
<name>A0ABW4DSH0_9LACO</name>
<sequence length="187" mass="21359">MNKITTHQSALLRLVYLAFLIAVRLVVGRFSFGTTFLQISATFLVSALIGHWYGPWYAGLAGGISDVIGASLFPNGAFNPAFTVVAILSGVIYGWLLDYRRMPQISRWRIATLSVVVNLGINLVVNTLLLFYMYKTPFWPLFWTRLPKELIMLPIYYVGIYYLLKTVGRLRLTQRIVPEQWKKSEHP</sequence>
<accession>A0ABW4DSH0</accession>
<dbReference type="Gene3D" id="1.10.1760.20">
    <property type="match status" value="1"/>
</dbReference>
<dbReference type="InterPro" id="IPR030949">
    <property type="entry name" value="ECF_S_folate_fam"/>
</dbReference>
<comment type="caution">
    <text evidence="2">The sequence shown here is derived from an EMBL/GenBank/DDBJ whole genome shotgun (WGS) entry which is preliminary data.</text>
</comment>
<evidence type="ECO:0000313" key="2">
    <source>
        <dbReference type="EMBL" id="MFD1466429.1"/>
    </source>
</evidence>
<keyword evidence="1" id="KW-0472">Membrane</keyword>
<dbReference type="EMBL" id="JBHTOF010000102">
    <property type="protein sequence ID" value="MFD1466429.1"/>
    <property type="molecule type" value="Genomic_DNA"/>
</dbReference>
<feature type="transmembrane region" description="Helical" evidence="1">
    <location>
        <begin position="78"/>
        <end position="98"/>
    </location>
</feature>
<reference evidence="3" key="1">
    <citation type="journal article" date="2019" name="Int. J. Syst. Evol. Microbiol.">
        <title>The Global Catalogue of Microorganisms (GCM) 10K type strain sequencing project: providing services to taxonomists for standard genome sequencing and annotation.</title>
        <authorList>
            <consortium name="The Broad Institute Genomics Platform"/>
            <consortium name="The Broad Institute Genome Sequencing Center for Infectious Disease"/>
            <person name="Wu L."/>
            <person name="Ma J."/>
        </authorList>
    </citation>
    <scope>NUCLEOTIDE SEQUENCE [LARGE SCALE GENOMIC DNA]</scope>
    <source>
        <strain evidence="3">CCM 8951</strain>
    </source>
</reference>
<organism evidence="2 3">
    <name type="scientific">Lapidilactobacillus mulanensis</name>
    <dbReference type="NCBI Taxonomy" id="2485999"/>
    <lineage>
        <taxon>Bacteria</taxon>
        <taxon>Bacillati</taxon>
        <taxon>Bacillota</taxon>
        <taxon>Bacilli</taxon>
        <taxon>Lactobacillales</taxon>
        <taxon>Lactobacillaceae</taxon>
        <taxon>Lapidilactobacillus</taxon>
    </lineage>
</organism>
<feature type="transmembrane region" description="Helical" evidence="1">
    <location>
        <begin position="146"/>
        <end position="164"/>
    </location>
</feature>